<dbReference type="AlphaFoldDB" id="A0A382HKD0"/>
<reference evidence="1" key="1">
    <citation type="submission" date="2018-05" db="EMBL/GenBank/DDBJ databases">
        <authorList>
            <person name="Lanie J.A."/>
            <person name="Ng W.-L."/>
            <person name="Kazmierczak K.M."/>
            <person name="Andrzejewski T.M."/>
            <person name="Davidsen T.M."/>
            <person name="Wayne K.J."/>
            <person name="Tettelin H."/>
            <person name="Glass J.I."/>
            <person name="Rusch D."/>
            <person name="Podicherti R."/>
            <person name="Tsui H.-C.T."/>
            <person name="Winkler M.E."/>
        </authorList>
    </citation>
    <scope>NUCLEOTIDE SEQUENCE</scope>
</reference>
<dbReference type="EMBL" id="UINC01061808">
    <property type="protein sequence ID" value="SVB87768.1"/>
    <property type="molecule type" value="Genomic_DNA"/>
</dbReference>
<name>A0A382HKD0_9ZZZZ</name>
<protein>
    <submittedName>
        <fullName evidence="1">Uncharacterized protein</fullName>
    </submittedName>
</protein>
<gene>
    <name evidence="1" type="ORF">METZ01_LOCUS240622</name>
</gene>
<organism evidence="1">
    <name type="scientific">marine metagenome</name>
    <dbReference type="NCBI Taxonomy" id="408172"/>
    <lineage>
        <taxon>unclassified sequences</taxon>
        <taxon>metagenomes</taxon>
        <taxon>ecological metagenomes</taxon>
    </lineage>
</organism>
<sequence length="218" mass="23957">MTVSVAFNIEMPNEPYVDDFSNGDVHASTYIGHKFVSVSVDADGWVISVLSEADTEAGLVEQAKPTPENHTALTIDGTANPFEASYVSRKYTTGAVANYTENLGTTDDNGDPETWEYTWHENGLLSQIYLHGTLKYSGGAFQKPTMRIHAFDQASFNASMGPMSAGLQEALDADSANQVYSAEQRQAIIDHKTYVDNITTKYAAVKHWKVPFKPMPHV</sequence>
<proteinExistence type="predicted"/>
<accession>A0A382HKD0</accession>
<evidence type="ECO:0000313" key="1">
    <source>
        <dbReference type="EMBL" id="SVB87768.1"/>
    </source>
</evidence>